<feature type="domain" description="ABC transmembrane type-1" evidence="9">
    <location>
        <begin position="72"/>
        <end position="285"/>
    </location>
</feature>
<keyword evidence="4 8" id="KW-0812">Transmembrane</keyword>
<dbReference type="EMBL" id="OUNC01000023">
    <property type="protein sequence ID" value="SPP28686.1"/>
    <property type="molecule type" value="Genomic_DNA"/>
</dbReference>
<keyword evidence="3" id="KW-1003">Cell membrane</keyword>
<reference evidence="13" key="2">
    <citation type="submission" date="2018-04" db="EMBL/GenBank/DDBJ databases">
        <authorList>
            <person name="Illikoud N."/>
        </authorList>
    </citation>
    <scope>NUCLEOTIDE SEQUENCE [LARGE SCALE GENOMIC DNA]</scope>
</reference>
<accession>A0A1D2LPH7</accession>
<dbReference type="AlphaFoldDB" id="A0A1D2LPH7"/>
<evidence type="ECO:0000256" key="3">
    <source>
        <dbReference type="ARBA" id="ARBA00022475"/>
    </source>
</evidence>
<evidence type="ECO:0000256" key="7">
    <source>
        <dbReference type="ARBA" id="ARBA00023136"/>
    </source>
</evidence>
<keyword evidence="12" id="KW-1185">Reference proteome</keyword>
<keyword evidence="7 8" id="KW-0472">Membrane</keyword>
<evidence type="ECO:0000313" key="12">
    <source>
        <dbReference type="Proteomes" id="UP000243591"/>
    </source>
</evidence>
<evidence type="ECO:0000313" key="10">
    <source>
        <dbReference type="EMBL" id="ATF25434.1"/>
    </source>
</evidence>
<dbReference type="EMBL" id="CP023483">
    <property type="protein sequence ID" value="ATF25434.1"/>
    <property type="molecule type" value="Genomic_DNA"/>
</dbReference>
<reference evidence="10 12" key="1">
    <citation type="submission" date="2017-09" db="EMBL/GenBank/DDBJ databases">
        <title>Complete Genome Sequences of Two Strains of the Meat Spoilage Bacterium Brochothrix thermosphacta Isolated from Ground Chicken.</title>
        <authorList>
            <person name="Paoli G.C."/>
            <person name="Wijey C."/>
            <person name="Chen C.-Y."/>
            <person name="Nguyen L."/>
            <person name="Yan X."/>
            <person name="Irwin P.L."/>
        </authorList>
    </citation>
    <scope>NUCLEOTIDE SEQUENCE [LARGE SCALE GENOMIC DNA]</scope>
    <source>
        <strain evidence="10 12">BI</strain>
    </source>
</reference>
<dbReference type="STRING" id="2756.BFR44_00950"/>
<dbReference type="SUPFAM" id="SSF161098">
    <property type="entry name" value="MetI-like"/>
    <property type="match status" value="1"/>
</dbReference>
<evidence type="ECO:0000256" key="2">
    <source>
        <dbReference type="ARBA" id="ARBA00022448"/>
    </source>
</evidence>
<name>A0A1D2LPH7_BROTH</name>
<proteinExistence type="inferred from homology"/>
<feature type="transmembrane region" description="Helical" evidence="8">
    <location>
        <begin position="110"/>
        <end position="130"/>
    </location>
</feature>
<dbReference type="InterPro" id="IPR035906">
    <property type="entry name" value="MetI-like_sf"/>
</dbReference>
<evidence type="ECO:0000256" key="4">
    <source>
        <dbReference type="ARBA" id="ARBA00022692"/>
    </source>
</evidence>
<protein>
    <submittedName>
        <fullName evidence="10 11">Sugar ABC transporter permease</fullName>
    </submittedName>
</protein>
<dbReference type="KEGG" id="bths:CNY62_02935"/>
<feature type="transmembrane region" description="Helical" evidence="8">
    <location>
        <begin position="12"/>
        <end position="35"/>
    </location>
</feature>
<evidence type="ECO:0000256" key="5">
    <source>
        <dbReference type="ARBA" id="ARBA00022989"/>
    </source>
</evidence>
<reference evidence="11" key="3">
    <citation type="submission" date="2018-04" db="EMBL/GenBank/DDBJ databases">
        <authorList>
            <person name="Go L.Y."/>
            <person name="Mitchell J.A."/>
        </authorList>
    </citation>
    <scope>NUCLEOTIDE SEQUENCE</scope>
    <source>
        <strain evidence="11">BSAS1 3</strain>
    </source>
</reference>
<dbReference type="CDD" id="cd06261">
    <property type="entry name" value="TM_PBP2"/>
    <property type="match status" value="1"/>
</dbReference>
<evidence type="ECO:0000313" key="11">
    <source>
        <dbReference type="EMBL" id="SPP28686.1"/>
    </source>
</evidence>
<evidence type="ECO:0000259" key="9">
    <source>
        <dbReference type="PROSITE" id="PS50928"/>
    </source>
</evidence>
<feature type="transmembrane region" description="Helical" evidence="8">
    <location>
        <begin position="212"/>
        <end position="231"/>
    </location>
</feature>
<dbReference type="Pfam" id="PF00528">
    <property type="entry name" value="BPD_transp_1"/>
    <property type="match status" value="1"/>
</dbReference>
<evidence type="ECO:0000256" key="6">
    <source>
        <dbReference type="ARBA" id="ARBA00023016"/>
    </source>
</evidence>
<evidence type="ECO:0000256" key="8">
    <source>
        <dbReference type="RuleBase" id="RU363032"/>
    </source>
</evidence>
<dbReference type="GO" id="GO:0005886">
    <property type="term" value="C:plasma membrane"/>
    <property type="evidence" value="ECO:0007669"/>
    <property type="project" value="UniProtKB-SubCell"/>
</dbReference>
<dbReference type="InterPro" id="IPR000515">
    <property type="entry name" value="MetI-like"/>
</dbReference>
<keyword evidence="2 8" id="KW-0813">Transport</keyword>
<dbReference type="PANTHER" id="PTHR30193:SF37">
    <property type="entry name" value="INNER MEMBRANE ABC TRANSPORTER PERMEASE PROTEIN YCJO"/>
    <property type="match status" value="1"/>
</dbReference>
<dbReference type="OrthoDB" id="9809173at2"/>
<dbReference type="Gene3D" id="1.10.3720.10">
    <property type="entry name" value="MetI-like"/>
    <property type="match status" value="1"/>
</dbReference>
<dbReference type="Proteomes" id="UP000270190">
    <property type="component" value="Unassembled WGS sequence"/>
</dbReference>
<keyword evidence="6" id="KW-0346">Stress response</keyword>
<dbReference type="PANTHER" id="PTHR30193">
    <property type="entry name" value="ABC TRANSPORTER PERMEASE PROTEIN"/>
    <property type="match status" value="1"/>
</dbReference>
<keyword evidence="5 8" id="KW-1133">Transmembrane helix</keyword>
<dbReference type="Proteomes" id="UP000243591">
    <property type="component" value="Chromosome"/>
</dbReference>
<feature type="transmembrane region" description="Helical" evidence="8">
    <location>
        <begin position="161"/>
        <end position="183"/>
    </location>
</feature>
<gene>
    <name evidence="11" type="ORF">BTBSAS_30004</name>
    <name evidence="10" type="ORF">CNY62_02935</name>
</gene>
<organism evidence="10 12">
    <name type="scientific">Brochothrix thermosphacta</name>
    <name type="common">Microbacterium thermosphactum</name>
    <dbReference type="NCBI Taxonomy" id="2756"/>
    <lineage>
        <taxon>Bacteria</taxon>
        <taxon>Bacillati</taxon>
        <taxon>Bacillota</taxon>
        <taxon>Bacilli</taxon>
        <taxon>Bacillales</taxon>
        <taxon>Listeriaceae</taxon>
        <taxon>Brochothrix</taxon>
    </lineage>
</organism>
<feature type="transmembrane region" description="Helical" evidence="8">
    <location>
        <begin position="76"/>
        <end position="98"/>
    </location>
</feature>
<comment type="subcellular location">
    <subcellularLocation>
        <location evidence="1 8">Cell membrane</location>
        <topology evidence="1 8">Multi-pass membrane protein</topology>
    </subcellularLocation>
</comment>
<sequence>MRSFFNQRAGYGFIMPALILLVIFSILPILVAFVISFTDMNLISLGDFSALNFVGLDNYIAVLKDPLFLKSVSNTVVYVVIGVPLVIACSLGTALLINFSQAKIFVAFRLIFYTPSITNVIAVAVIWSYLYNPQFGFFNYLLSFLHIPPIQWLQDPAIAKYSLIILAVWKAIGINMIIFLAALQGIPREYYEASELDGASRWQQLYKITIPLLKFALFFVTVTTLIGWLQFFEEPFIMTEGGPLNSTMSISLYIYNNGFKFSNFGFASAASFILFIAIVVITLIQFRGQAKKDN</sequence>
<dbReference type="InterPro" id="IPR051393">
    <property type="entry name" value="ABC_transporter_permease"/>
</dbReference>
<evidence type="ECO:0000313" key="13">
    <source>
        <dbReference type="Proteomes" id="UP000270190"/>
    </source>
</evidence>
<dbReference type="PROSITE" id="PS50928">
    <property type="entry name" value="ABC_TM1"/>
    <property type="match status" value="1"/>
</dbReference>
<dbReference type="SUPFAM" id="SSF160964">
    <property type="entry name" value="MalF N-terminal region-like"/>
    <property type="match status" value="1"/>
</dbReference>
<comment type="similarity">
    <text evidence="8">Belongs to the binding-protein-dependent transport system permease family.</text>
</comment>
<evidence type="ECO:0000256" key="1">
    <source>
        <dbReference type="ARBA" id="ARBA00004651"/>
    </source>
</evidence>
<dbReference type="GO" id="GO:0055085">
    <property type="term" value="P:transmembrane transport"/>
    <property type="evidence" value="ECO:0007669"/>
    <property type="project" value="InterPro"/>
</dbReference>
<feature type="transmembrane region" description="Helical" evidence="8">
    <location>
        <begin position="264"/>
        <end position="284"/>
    </location>
</feature>